<dbReference type="GO" id="GO:0005524">
    <property type="term" value="F:ATP binding"/>
    <property type="evidence" value="ECO:0007669"/>
    <property type="project" value="UniProtKB-KW"/>
</dbReference>
<dbReference type="GO" id="GO:0140359">
    <property type="term" value="F:ABC-type transporter activity"/>
    <property type="evidence" value="ECO:0007669"/>
    <property type="project" value="InterPro"/>
</dbReference>
<dbReference type="InterPro" id="IPR003593">
    <property type="entry name" value="AAA+_ATPase"/>
</dbReference>
<dbReference type="Gene3D" id="3.40.50.300">
    <property type="entry name" value="P-loop containing nucleotide triphosphate hydrolases"/>
    <property type="match status" value="1"/>
</dbReference>
<dbReference type="Pfam" id="PF14524">
    <property type="entry name" value="Wzt_C"/>
    <property type="match status" value="1"/>
</dbReference>
<dbReference type="PANTHER" id="PTHR46743:SF2">
    <property type="entry name" value="TEICHOIC ACIDS EXPORT ATP-BINDING PROTEIN TAGH"/>
    <property type="match status" value="1"/>
</dbReference>
<accession>A0A2M8QBF0</accession>
<keyword evidence="4 6" id="KW-0067">ATP-binding</keyword>
<dbReference type="SMART" id="SM00382">
    <property type="entry name" value="AAA"/>
    <property type="match status" value="1"/>
</dbReference>
<dbReference type="Gene3D" id="2.70.50.60">
    <property type="entry name" value="abc- transporter (atp binding component) like domain"/>
    <property type="match status" value="1"/>
</dbReference>
<dbReference type="InterPro" id="IPR003439">
    <property type="entry name" value="ABC_transporter-like_ATP-bd"/>
</dbReference>
<dbReference type="SUPFAM" id="SSF52540">
    <property type="entry name" value="P-loop containing nucleoside triphosphate hydrolases"/>
    <property type="match status" value="1"/>
</dbReference>
<comment type="similarity">
    <text evidence="1">Belongs to the ABC transporter superfamily.</text>
</comment>
<dbReference type="PROSITE" id="PS00211">
    <property type="entry name" value="ABC_TRANSPORTER_1"/>
    <property type="match status" value="1"/>
</dbReference>
<evidence type="ECO:0000259" key="5">
    <source>
        <dbReference type="PROSITE" id="PS50893"/>
    </source>
</evidence>
<sequence length="443" mass="50065">MSNAIEFHNVSKSFRIDRDRPRTFQELFIQLFRRRRRDAGIFWALRDVSFTIERGSSVGLIGTNGAGKSTTLKLISRIIQPTHGQITVNGRVTALLELGAGFHPELSGRDNIYLNGAVMGLTRKEVDEKFDGIVEFAELEDFIDVPLKDYSSGMQARLGFSTAIHFDPEIVLLDEVLSVGDQAFQQKCVDRIRRLRRRKVTMLFVSHSIEMVMSNCDKAIWLDRGQLRMAGDAIRVCNAYHEYSLIKAAEAQAQDTDDNADFTQNGCSDAHPIDGLNREGRLGSGEARITKVEFLDVAGRPSRFTRTHAKFTVRLHYRARRRLEHMLFGIAFFHVQTGARLAGPNNVFGNYLIDEIAGEGYVDYTIHDLPFLPGDYEVDASIYNEADTHRYDYWQRCARFTVLPGGTNERYGLIALEGDWLHTPGLPEPAPRAHPDEVTRVAP</sequence>
<proteinExistence type="inferred from homology"/>
<dbReference type="InterPro" id="IPR029439">
    <property type="entry name" value="Wzt_C"/>
</dbReference>
<evidence type="ECO:0000313" key="6">
    <source>
        <dbReference type="EMBL" id="PJF47122.1"/>
    </source>
</evidence>
<evidence type="ECO:0000256" key="2">
    <source>
        <dbReference type="ARBA" id="ARBA00022448"/>
    </source>
</evidence>
<reference evidence="6 7" key="1">
    <citation type="submission" date="2017-11" db="EMBL/GenBank/DDBJ databases">
        <title>Evolution of Phototrophy in the Chloroflexi Phylum Driven by Horizontal Gene Transfer.</title>
        <authorList>
            <person name="Ward L.M."/>
            <person name="Hemp J."/>
            <person name="Shih P.M."/>
            <person name="Mcglynn S.E."/>
            <person name="Fischer W."/>
        </authorList>
    </citation>
    <scope>NUCLEOTIDE SEQUENCE [LARGE SCALE GENOMIC DNA]</scope>
    <source>
        <strain evidence="6">JP3_7</strain>
    </source>
</reference>
<dbReference type="PANTHER" id="PTHR46743">
    <property type="entry name" value="TEICHOIC ACIDS EXPORT ATP-BINDING PROTEIN TAGH"/>
    <property type="match status" value="1"/>
</dbReference>
<gene>
    <name evidence="6" type="ORF">CUN48_10220</name>
</gene>
<name>A0A2M8QBF0_9CHLR</name>
<dbReference type="Proteomes" id="UP000230790">
    <property type="component" value="Unassembled WGS sequence"/>
</dbReference>
<dbReference type="InterPro" id="IPR017871">
    <property type="entry name" value="ABC_transporter-like_CS"/>
</dbReference>
<evidence type="ECO:0000256" key="3">
    <source>
        <dbReference type="ARBA" id="ARBA00022741"/>
    </source>
</evidence>
<dbReference type="InterPro" id="IPR015860">
    <property type="entry name" value="ABC_transpr_TagH-like"/>
</dbReference>
<protein>
    <submittedName>
        <fullName evidence="6">ABC transporter ATP-binding protein</fullName>
    </submittedName>
</protein>
<keyword evidence="3" id="KW-0547">Nucleotide-binding</keyword>
<dbReference type="CDD" id="cd03220">
    <property type="entry name" value="ABC_KpsT_Wzt"/>
    <property type="match status" value="1"/>
</dbReference>
<dbReference type="GO" id="GO:0016020">
    <property type="term" value="C:membrane"/>
    <property type="evidence" value="ECO:0007669"/>
    <property type="project" value="InterPro"/>
</dbReference>
<keyword evidence="2" id="KW-0813">Transport</keyword>
<dbReference type="InterPro" id="IPR050683">
    <property type="entry name" value="Bact_Polysacc_Export_ATP-bd"/>
</dbReference>
<dbReference type="InterPro" id="IPR027417">
    <property type="entry name" value="P-loop_NTPase"/>
</dbReference>
<dbReference type="PROSITE" id="PS50893">
    <property type="entry name" value="ABC_TRANSPORTER_2"/>
    <property type="match status" value="1"/>
</dbReference>
<dbReference type="Pfam" id="PF00005">
    <property type="entry name" value="ABC_tran"/>
    <property type="match status" value="1"/>
</dbReference>
<dbReference type="EMBL" id="PGTN01000066">
    <property type="protein sequence ID" value="PJF47122.1"/>
    <property type="molecule type" value="Genomic_DNA"/>
</dbReference>
<evidence type="ECO:0000256" key="1">
    <source>
        <dbReference type="ARBA" id="ARBA00005417"/>
    </source>
</evidence>
<feature type="domain" description="ABC transporter" evidence="5">
    <location>
        <begin position="29"/>
        <end position="249"/>
    </location>
</feature>
<comment type="caution">
    <text evidence="6">The sequence shown here is derived from an EMBL/GenBank/DDBJ whole genome shotgun (WGS) entry which is preliminary data.</text>
</comment>
<dbReference type="CDD" id="cd10147">
    <property type="entry name" value="Wzt_C-like"/>
    <property type="match status" value="1"/>
</dbReference>
<dbReference type="GO" id="GO:0016887">
    <property type="term" value="F:ATP hydrolysis activity"/>
    <property type="evidence" value="ECO:0007669"/>
    <property type="project" value="InterPro"/>
</dbReference>
<dbReference type="AlphaFoldDB" id="A0A2M8QBF0"/>
<evidence type="ECO:0000256" key="4">
    <source>
        <dbReference type="ARBA" id="ARBA00022840"/>
    </source>
</evidence>
<evidence type="ECO:0000313" key="7">
    <source>
        <dbReference type="Proteomes" id="UP000230790"/>
    </source>
</evidence>
<organism evidence="6 7">
    <name type="scientific">Candidatus Thermofonsia Clade 3 bacterium</name>
    <dbReference type="NCBI Taxonomy" id="2364212"/>
    <lineage>
        <taxon>Bacteria</taxon>
        <taxon>Bacillati</taxon>
        <taxon>Chloroflexota</taxon>
        <taxon>Candidatus Thermofontia</taxon>
        <taxon>Candidatus Thermofonsia Clade 3</taxon>
    </lineage>
</organism>